<gene>
    <name evidence="2" type="ORF">GPA25_00665</name>
</gene>
<sequence length="289" mass="32482">MNRRQALSGLVGLALALAGRFGHAVAANGAEPVRIGLTPVFLDDQVGFLGAWRDHLAQAMGRQVEFIQRGSYREIVELMRQDKLHFAWLCGYPYVREQRWMRLLAVPVYEGQPLYRSYLIVPAHDSVTTKVTDLRDRVFAFSDPDSNSGYLYPHYQLNRANTSPANFFRRSFFTYAHKKVVEAVALAVAHGGAVDGYVWDTLARTHPELTSRTRVADRSPPFGFPPFVTGRSVSPALHRRMQQILLAMHEDPAGARFLRQLNLDRFTGGSPALYADIERMLRAIGQPVG</sequence>
<feature type="chain" id="PRO_5045971707" evidence="1">
    <location>
        <begin position="27"/>
        <end position="289"/>
    </location>
</feature>
<dbReference type="Gene3D" id="3.40.190.10">
    <property type="entry name" value="Periplasmic binding protein-like II"/>
    <property type="match status" value="2"/>
</dbReference>
<feature type="signal peptide" evidence="1">
    <location>
        <begin position="1"/>
        <end position="26"/>
    </location>
</feature>
<name>A0ABX1Q4Q5_9RHOO</name>
<dbReference type="PANTHER" id="PTHR35841:SF1">
    <property type="entry name" value="PHOSPHONATES-BINDING PERIPLASMIC PROTEIN"/>
    <property type="match status" value="1"/>
</dbReference>
<dbReference type="RefSeq" id="WP_169258416.1">
    <property type="nucleotide sequence ID" value="NZ_WTVQ01000001.1"/>
</dbReference>
<dbReference type="CDD" id="cd13571">
    <property type="entry name" value="PBP2_PnhD_1"/>
    <property type="match status" value="1"/>
</dbReference>
<dbReference type="Pfam" id="PF12974">
    <property type="entry name" value="Phosphonate-bd"/>
    <property type="match status" value="1"/>
</dbReference>
<dbReference type="EMBL" id="WTVQ01000001">
    <property type="protein sequence ID" value="NMG73263.1"/>
    <property type="molecule type" value="Genomic_DNA"/>
</dbReference>
<organism evidence="2 3">
    <name type="scientific">Aromatoleum diolicum</name>
    <dbReference type="NCBI Taxonomy" id="75796"/>
    <lineage>
        <taxon>Bacteria</taxon>
        <taxon>Pseudomonadati</taxon>
        <taxon>Pseudomonadota</taxon>
        <taxon>Betaproteobacteria</taxon>
        <taxon>Rhodocyclales</taxon>
        <taxon>Rhodocyclaceae</taxon>
        <taxon>Aromatoleum</taxon>
    </lineage>
</organism>
<evidence type="ECO:0000256" key="1">
    <source>
        <dbReference type="SAM" id="SignalP"/>
    </source>
</evidence>
<reference evidence="2 3" key="1">
    <citation type="submission" date="2019-12" db="EMBL/GenBank/DDBJ databases">
        <title>Comparative genomics gives insights into the taxonomy of the Azoarcus-Aromatoleum group and reveals separate origins of nif in the plant-associated Azoarcus and non-plant-associated Aromatoleum sub-groups.</title>
        <authorList>
            <person name="Lafos M."/>
            <person name="Maluk M."/>
            <person name="Batista M."/>
            <person name="Junghare M."/>
            <person name="Carmona M."/>
            <person name="Faoro H."/>
            <person name="Cruz L.M."/>
            <person name="Battistoni F."/>
            <person name="De Souza E."/>
            <person name="Pedrosa F."/>
            <person name="Chen W.-M."/>
            <person name="Poole P.S."/>
            <person name="Dixon R.A."/>
            <person name="James E.K."/>
        </authorList>
    </citation>
    <scope>NUCLEOTIDE SEQUENCE [LARGE SCALE GENOMIC DNA]</scope>
    <source>
        <strain evidence="2 3">22Lin</strain>
    </source>
</reference>
<proteinExistence type="predicted"/>
<evidence type="ECO:0000313" key="2">
    <source>
        <dbReference type="EMBL" id="NMG73263.1"/>
    </source>
</evidence>
<dbReference type="PANTHER" id="PTHR35841">
    <property type="entry name" value="PHOSPHONATES-BINDING PERIPLASMIC PROTEIN"/>
    <property type="match status" value="1"/>
</dbReference>
<accession>A0ABX1Q4Q5</accession>
<dbReference type="Proteomes" id="UP000648984">
    <property type="component" value="Unassembled WGS sequence"/>
</dbReference>
<protein>
    <submittedName>
        <fullName evidence="2">PhnD/SsuA/transferrin family substrate-binding protein</fullName>
    </submittedName>
</protein>
<dbReference type="SUPFAM" id="SSF53850">
    <property type="entry name" value="Periplasmic binding protein-like II"/>
    <property type="match status" value="1"/>
</dbReference>
<keyword evidence="1" id="KW-0732">Signal</keyword>
<keyword evidence="3" id="KW-1185">Reference proteome</keyword>
<evidence type="ECO:0000313" key="3">
    <source>
        <dbReference type="Proteomes" id="UP000648984"/>
    </source>
</evidence>
<comment type="caution">
    <text evidence="2">The sequence shown here is derived from an EMBL/GenBank/DDBJ whole genome shotgun (WGS) entry which is preliminary data.</text>
</comment>